<gene>
    <name evidence="17" type="ORF">E1757_19550</name>
</gene>
<dbReference type="Pfam" id="PF12637">
    <property type="entry name" value="TSCPD"/>
    <property type="match status" value="1"/>
</dbReference>
<feature type="domain" description="Ribonucleotide reductase large subunit C-terminal" evidence="15">
    <location>
        <begin position="146"/>
        <end position="629"/>
    </location>
</feature>
<comment type="cofactor">
    <cofactor evidence="1 13">
        <name>adenosylcob(III)alamin</name>
        <dbReference type="ChEBI" id="CHEBI:18408"/>
    </cofactor>
</comment>
<feature type="compositionally biased region" description="Polar residues" evidence="14">
    <location>
        <begin position="649"/>
        <end position="661"/>
    </location>
</feature>
<keyword evidence="5 13" id="KW-0846">Cobalamin</keyword>
<evidence type="ECO:0000256" key="11">
    <source>
        <dbReference type="ARBA" id="ARBA00025437"/>
    </source>
</evidence>
<dbReference type="CDD" id="cd02888">
    <property type="entry name" value="RNR_II_dimer"/>
    <property type="match status" value="1"/>
</dbReference>
<dbReference type="GO" id="GO:0000166">
    <property type="term" value="F:nucleotide binding"/>
    <property type="evidence" value="ECO:0007669"/>
    <property type="project" value="UniProtKB-KW"/>
</dbReference>
<evidence type="ECO:0000256" key="8">
    <source>
        <dbReference type="ARBA" id="ARBA00023002"/>
    </source>
</evidence>
<evidence type="ECO:0000259" key="15">
    <source>
        <dbReference type="Pfam" id="PF02867"/>
    </source>
</evidence>
<keyword evidence="10 13" id="KW-0170">Cobalt</keyword>
<accession>A0A4R5KMR5</accession>
<comment type="similarity">
    <text evidence="2 13">Belongs to the ribonucleoside diphosphate reductase class-2 family.</text>
</comment>
<sequence>MKTTESKKLSGLSEKIFLDRYAMKNADTSLTEVGDTVLVLTKDDPKFPAKEVGEVISRDGGQVKVKLRSGDTVESSVEKLTLTLEKTPEQLWDRLAGAMASVEATPEKKQEWTEKFRYILDDWKLVPGGRIAAGADASEELTLFNCYVIPSPHDSRGGIMSSLSEMTEIMARGGGVGINLSSLRPRRAVVKGVNGSSSGAVSWGGLFSYTTGLIEQGGSRRGALMLMMNDWHPDVTDFITVKQTMGQITNANLSVCVSNGFMKAVKEDLDWELVYPDTTDADYDQLWDGDLDKWKKLGKKINVYRTVKARDIWHTIIESAWKSAEPGVVFMEYYNQMSNSWYFNPIICTNPCGEQGLPAWGVCNLSAVNLSKFYDEEKHDVAWEELGKVVRYSTRFLDNVIDKTPYHFEENRVNQQSERRVGLGTMGLAELMIKLHIRYGSPESLVFLDKIYGFMAKEAYLASADIAAEKGSFTKFEADKYLQSGFMKTMTREYPEVGAAIQKKGMRNVTVITQAPTGSTGTMVGTSTGIEPYFAFEYYRQSRLGFDKQYVPIAQEWKDANPDAELPEYFATSMDLSAEDHIRVQAAIQKWVDSSISKTANCPADFTVEETKRLYELAFDLGCKGVTIYRDGSRDVQVLSTEKKDEKQNGASDAESQSTPAEASGKSAAEPAGMRADGHGGALAVSSAAYPQGGQVLDKQYKRRPQILRGATYKFNTPFGMAYITINDMNGSPSEVFLNVGKAGSDVFAMSEALGRVCSLFLRYGDHGNKVQLLTKHLKGIGGSGAIGFGANRVESIADAVAKALEMHGDFSDDADDYVTATQEVVMETTAQYAVSRSSATSLDLCPSCGSASLINVEGCKTCTNCGYGKCS</sequence>
<evidence type="ECO:0000256" key="3">
    <source>
        <dbReference type="ARBA" id="ARBA00012274"/>
    </source>
</evidence>
<dbReference type="NCBIfam" id="TIGR02504">
    <property type="entry name" value="NrdJ_Z"/>
    <property type="match status" value="1"/>
</dbReference>
<evidence type="ECO:0000259" key="16">
    <source>
        <dbReference type="Pfam" id="PF12637"/>
    </source>
</evidence>
<evidence type="ECO:0000256" key="10">
    <source>
        <dbReference type="ARBA" id="ARBA00023285"/>
    </source>
</evidence>
<dbReference type="InterPro" id="IPR024434">
    <property type="entry name" value="TSCPD_dom"/>
</dbReference>
<evidence type="ECO:0000256" key="13">
    <source>
        <dbReference type="RuleBase" id="RU364064"/>
    </source>
</evidence>
<dbReference type="EMBL" id="SMRT01000009">
    <property type="protein sequence ID" value="TDF95917.1"/>
    <property type="molecule type" value="Genomic_DNA"/>
</dbReference>
<dbReference type="InterPro" id="IPR000788">
    <property type="entry name" value="RNR_lg_C"/>
</dbReference>
<comment type="catalytic activity">
    <reaction evidence="12 13">
        <text>a 2'-deoxyribonucleoside 5'-diphosphate + [thioredoxin]-disulfide + H2O = a ribonucleoside 5'-diphosphate + [thioredoxin]-dithiol</text>
        <dbReference type="Rhea" id="RHEA:23252"/>
        <dbReference type="Rhea" id="RHEA-COMP:10698"/>
        <dbReference type="Rhea" id="RHEA-COMP:10700"/>
        <dbReference type="ChEBI" id="CHEBI:15377"/>
        <dbReference type="ChEBI" id="CHEBI:29950"/>
        <dbReference type="ChEBI" id="CHEBI:50058"/>
        <dbReference type="ChEBI" id="CHEBI:57930"/>
        <dbReference type="ChEBI" id="CHEBI:73316"/>
        <dbReference type="EC" id="1.17.4.1"/>
    </reaction>
</comment>
<feature type="region of interest" description="Disordered" evidence="14">
    <location>
        <begin position="640"/>
        <end position="676"/>
    </location>
</feature>
<keyword evidence="8 13" id="KW-0560">Oxidoreductase</keyword>
<dbReference type="PANTHER" id="PTHR43371">
    <property type="entry name" value="VITAMIN B12-DEPENDENT RIBONUCLEOTIDE REDUCTASE"/>
    <property type="match status" value="1"/>
</dbReference>
<evidence type="ECO:0000256" key="14">
    <source>
        <dbReference type="SAM" id="MobiDB-lite"/>
    </source>
</evidence>
<dbReference type="GO" id="GO:0031419">
    <property type="term" value="F:cobalamin binding"/>
    <property type="evidence" value="ECO:0007669"/>
    <property type="project" value="UniProtKB-KW"/>
</dbReference>
<dbReference type="Pfam" id="PF02867">
    <property type="entry name" value="Ribonuc_red_lgC"/>
    <property type="match status" value="1"/>
</dbReference>
<comment type="caution">
    <text evidence="17">The sequence shown here is derived from an EMBL/GenBank/DDBJ whole genome shotgun (WGS) entry which is preliminary data.</text>
</comment>
<dbReference type="PANTHER" id="PTHR43371:SF1">
    <property type="entry name" value="RIBONUCLEOSIDE-DIPHOSPHATE REDUCTASE"/>
    <property type="match status" value="1"/>
</dbReference>
<keyword evidence="9" id="KW-1015">Disulfide bond</keyword>
<dbReference type="InterPro" id="IPR050862">
    <property type="entry name" value="RdRp_reductase_class-2"/>
</dbReference>
<dbReference type="PRINTS" id="PR01183">
    <property type="entry name" value="RIBORDTASEM1"/>
</dbReference>
<evidence type="ECO:0000256" key="5">
    <source>
        <dbReference type="ARBA" id="ARBA00022628"/>
    </source>
</evidence>
<feature type="domain" description="TSCPD" evidence="16">
    <location>
        <begin position="700"/>
        <end position="808"/>
    </location>
</feature>
<evidence type="ECO:0000256" key="6">
    <source>
        <dbReference type="ARBA" id="ARBA00022634"/>
    </source>
</evidence>
<name>A0A4R5KMR5_9BACL</name>
<dbReference type="GO" id="GO:0071897">
    <property type="term" value="P:DNA biosynthetic process"/>
    <property type="evidence" value="ECO:0007669"/>
    <property type="project" value="UniProtKB-KW"/>
</dbReference>
<evidence type="ECO:0000256" key="2">
    <source>
        <dbReference type="ARBA" id="ARBA00007405"/>
    </source>
</evidence>
<evidence type="ECO:0000313" key="17">
    <source>
        <dbReference type="EMBL" id="TDF95917.1"/>
    </source>
</evidence>
<evidence type="ECO:0000256" key="1">
    <source>
        <dbReference type="ARBA" id="ARBA00001922"/>
    </source>
</evidence>
<organism evidence="17 18">
    <name type="scientific">Paenibacillus piri</name>
    <dbReference type="NCBI Taxonomy" id="2547395"/>
    <lineage>
        <taxon>Bacteria</taxon>
        <taxon>Bacillati</taxon>
        <taxon>Bacillota</taxon>
        <taxon>Bacilli</taxon>
        <taxon>Bacillales</taxon>
        <taxon>Paenibacillaceae</taxon>
        <taxon>Paenibacillus</taxon>
    </lineage>
</organism>
<keyword evidence="18" id="KW-1185">Reference proteome</keyword>
<dbReference type="OrthoDB" id="9762933at2"/>
<dbReference type="EC" id="1.17.4.1" evidence="3 13"/>
<reference evidence="17 18" key="1">
    <citation type="submission" date="2019-03" db="EMBL/GenBank/DDBJ databases">
        <title>This is whole genome sequence of Paenibacillus sp MS74 strain.</title>
        <authorList>
            <person name="Trinh H.N."/>
        </authorList>
    </citation>
    <scope>NUCLEOTIDE SEQUENCE [LARGE SCALE GENOMIC DNA]</scope>
    <source>
        <strain evidence="17 18">MS74</strain>
    </source>
</reference>
<dbReference type="SUPFAM" id="SSF51998">
    <property type="entry name" value="PFL-like glycyl radical enzymes"/>
    <property type="match status" value="1"/>
</dbReference>
<evidence type="ECO:0000256" key="12">
    <source>
        <dbReference type="ARBA" id="ARBA00047754"/>
    </source>
</evidence>
<dbReference type="Gene3D" id="3.20.70.20">
    <property type="match status" value="1"/>
</dbReference>
<comment type="function">
    <text evidence="11 13">Catalyzes the reduction of ribonucleotides to deoxyribonucleotides. May function to provide a pool of deoxyribonucleotide precursors for DNA repair during oxygen limitation and/or for immediate growth after restoration of oxygen.</text>
</comment>
<keyword evidence="6 13" id="KW-0237">DNA synthesis</keyword>
<dbReference type="AlphaFoldDB" id="A0A4R5KMR5"/>
<evidence type="ECO:0000256" key="7">
    <source>
        <dbReference type="ARBA" id="ARBA00022741"/>
    </source>
</evidence>
<evidence type="ECO:0000256" key="4">
    <source>
        <dbReference type="ARBA" id="ARBA00014409"/>
    </source>
</evidence>
<dbReference type="GO" id="GO:0004748">
    <property type="term" value="F:ribonucleoside-diphosphate reductase activity, thioredoxin disulfide as acceptor"/>
    <property type="evidence" value="ECO:0007669"/>
    <property type="project" value="UniProtKB-EC"/>
</dbReference>
<proteinExistence type="inferred from homology"/>
<keyword evidence="7 13" id="KW-0547">Nucleotide-binding</keyword>
<evidence type="ECO:0000256" key="9">
    <source>
        <dbReference type="ARBA" id="ARBA00023157"/>
    </source>
</evidence>
<evidence type="ECO:0000313" key="18">
    <source>
        <dbReference type="Proteomes" id="UP000295636"/>
    </source>
</evidence>
<dbReference type="InterPro" id="IPR013344">
    <property type="entry name" value="RNR_NrdJ/NrdZ"/>
</dbReference>
<dbReference type="Proteomes" id="UP000295636">
    <property type="component" value="Unassembled WGS sequence"/>
</dbReference>
<protein>
    <recommendedName>
        <fullName evidence="4 13">Vitamin B12-dependent ribonucleotide reductase</fullName>
        <ecNumber evidence="3 13">1.17.4.1</ecNumber>
    </recommendedName>
</protein>